<keyword evidence="3" id="KW-1185">Reference proteome</keyword>
<dbReference type="RefSeq" id="WP_190998483.1">
    <property type="nucleotide sequence ID" value="NZ_JACXSI010000025.1"/>
</dbReference>
<feature type="non-terminal residue" evidence="2">
    <location>
        <position position="1"/>
    </location>
</feature>
<dbReference type="AlphaFoldDB" id="A0A927CYC3"/>
<proteinExistence type="predicted"/>
<accession>A0A927CYC3</accession>
<dbReference type="Proteomes" id="UP000602076">
    <property type="component" value="Unassembled WGS sequence"/>
</dbReference>
<evidence type="ECO:0000313" key="3">
    <source>
        <dbReference type="Proteomes" id="UP000602076"/>
    </source>
</evidence>
<comment type="caution">
    <text evidence="2">The sequence shown here is derived from an EMBL/GenBank/DDBJ whole genome shotgun (WGS) entry which is preliminary data.</text>
</comment>
<dbReference type="EMBL" id="JACXSI010000025">
    <property type="protein sequence ID" value="MBD3108942.1"/>
    <property type="molecule type" value="Genomic_DNA"/>
</dbReference>
<organism evidence="2 3">
    <name type="scientific">Peribacillus faecalis</name>
    <dbReference type="NCBI Taxonomy" id="2772559"/>
    <lineage>
        <taxon>Bacteria</taxon>
        <taxon>Bacillati</taxon>
        <taxon>Bacillota</taxon>
        <taxon>Bacilli</taxon>
        <taxon>Bacillales</taxon>
        <taxon>Bacillaceae</taxon>
        <taxon>Peribacillus</taxon>
    </lineage>
</organism>
<evidence type="ECO:0000256" key="1">
    <source>
        <dbReference type="SAM" id="MobiDB-lite"/>
    </source>
</evidence>
<gene>
    <name evidence="2" type="ORF">IEO70_11275</name>
</gene>
<feature type="compositionally biased region" description="Basic and acidic residues" evidence="1">
    <location>
        <begin position="1"/>
        <end position="14"/>
    </location>
</feature>
<name>A0A927CYC3_9BACI</name>
<protein>
    <submittedName>
        <fullName evidence="2">Uncharacterized protein</fullName>
    </submittedName>
</protein>
<feature type="region of interest" description="Disordered" evidence="1">
    <location>
        <begin position="1"/>
        <end position="30"/>
    </location>
</feature>
<evidence type="ECO:0000313" key="2">
    <source>
        <dbReference type="EMBL" id="MBD3108942.1"/>
    </source>
</evidence>
<sequence>KRSNPVKEKQEGRGNEGVTPGAYGVREDGTSEIDEEIRRLSFAGSRARKLSSRADGSWGSPPVRVGRCRARRRSADEAGLFLCHKITEPKV</sequence>
<reference evidence="2" key="1">
    <citation type="submission" date="2020-09" db="EMBL/GenBank/DDBJ databases">
        <title>Bacillus faecalis sp. nov., a moderately halophilic bacterium isolated from cow faeces.</title>
        <authorList>
            <person name="Jiang L."/>
            <person name="Lee J."/>
        </authorList>
    </citation>
    <scope>NUCLEOTIDE SEQUENCE</scope>
    <source>
        <strain evidence="2">AGMB 02131</strain>
    </source>
</reference>